<feature type="compositionally biased region" description="Low complexity" evidence="1">
    <location>
        <begin position="211"/>
        <end position="227"/>
    </location>
</feature>
<feature type="region of interest" description="Disordered" evidence="1">
    <location>
        <begin position="197"/>
        <end position="271"/>
    </location>
</feature>
<proteinExistence type="predicted"/>
<keyword evidence="3" id="KW-1185">Reference proteome</keyword>
<evidence type="ECO:0000313" key="2">
    <source>
        <dbReference type="EMBL" id="EFN64916.1"/>
    </source>
</evidence>
<dbReference type="AlphaFoldDB" id="E2ANR4"/>
<gene>
    <name evidence="2" type="ORF">EAG_03306</name>
</gene>
<protein>
    <submittedName>
        <fullName evidence="2">Uncharacterized protein</fullName>
    </submittedName>
</protein>
<sequence length="343" mass="38359">MRRFYVERLLKSLNEIILLTKGKARCTFTLITGLFHLADIHGRLRDGSMGTRLRNRSIRRHHKSTRDLQCVPRTIVWEDHSGERRSAGVKYCSPRDNYFVYNSRTLTKPRVLFSFPLKKKVYRQRLLEQAVKSAAKPSNRFFPINGQPTKIGNKPSGKAILVHRCTSDVGMNNPLGGRNLKVLSALLECQSRSVVGNKGTDLHPHFPTDFSPPLRTSTPPSSTGRQPPEAPLPLTAGRIPPPPGSGAYGRYSSSLRTRSCNRVSSNSRRRSRPTFTYAPVFSRMARSSPAVSIGCETTAVDNGRLAYRPRLTSLTQSPNYHSLTRRVPANCDQSLNEIPAIIP</sequence>
<organism evidence="3">
    <name type="scientific">Camponotus floridanus</name>
    <name type="common">Florida carpenter ant</name>
    <dbReference type="NCBI Taxonomy" id="104421"/>
    <lineage>
        <taxon>Eukaryota</taxon>
        <taxon>Metazoa</taxon>
        <taxon>Ecdysozoa</taxon>
        <taxon>Arthropoda</taxon>
        <taxon>Hexapoda</taxon>
        <taxon>Insecta</taxon>
        <taxon>Pterygota</taxon>
        <taxon>Neoptera</taxon>
        <taxon>Endopterygota</taxon>
        <taxon>Hymenoptera</taxon>
        <taxon>Apocrita</taxon>
        <taxon>Aculeata</taxon>
        <taxon>Formicoidea</taxon>
        <taxon>Formicidae</taxon>
        <taxon>Formicinae</taxon>
        <taxon>Camponotus</taxon>
    </lineage>
</organism>
<dbReference type="Proteomes" id="UP000000311">
    <property type="component" value="Unassembled WGS sequence"/>
</dbReference>
<dbReference type="EMBL" id="GL441313">
    <property type="protein sequence ID" value="EFN64916.1"/>
    <property type="molecule type" value="Genomic_DNA"/>
</dbReference>
<evidence type="ECO:0000256" key="1">
    <source>
        <dbReference type="SAM" id="MobiDB-lite"/>
    </source>
</evidence>
<evidence type="ECO:0000313" key="3">
    <source>
        <dbReference type="Proteomes" id="UP000000311"/>
    </source>
</evidence>
<dbReference type="InParanoid" id="E2ANR4"/>
<name>E2ANR4_CAMFO</name>
<reference evidence="2 3" key="1">
    <citation type="journal article" date="2010" name="Science">
        <title>Genomic comparison of the ants Camponotus floridanus and Harpegnathos saltator.</title>
        <authorList>
            <person name="Bonasio R."/>
            <person name="Zhang G."/>
            <person name="Ye C."/>
            <person name="Mutti N.S."/>
            <person name="Fang X."/>
            <person name="Qin N."/>
            <person name="Donahue G."/>
            <person name="Yang P."/>
            <person name="Li Q."/>
            <person name="Li C."/>
            <person name="Zhang P."/>
            <person name="Huang Z."/>
            <person name="Berger S.L."/>
            <person name="Reinberg D."/>
            <person name="Wang J."/>
            <person name="Liebig J."/>
        </authorList>
    </citation>
    <scope>NUCLEOTIDE SEQUENCE [LARGE SCALE GENOMIC DNA]</scope>
    <source>
        <strain evidence="3">C129</strain>
    </source>
</reference>
<feature type="compositionally biased region" description="Low complexity" evidence="1">
    <location>
        <begin position="256"/>
        <end position="266"/>
    </location>
</feature>
<accession>E2ANR4</accession>